<comment type="caution">
    <text evidence="6">The sequence shown here is derived from an EMBL/GenBank/DDBJ whole genome shotgun (WGS) entry which is preliminary data.</text>
</comment>
<dbReference type="Proteomes" id="UP001172630">
    <property type="component" value="Unassembled WGS sequence"/>
</dbReference>
<keyword evidence="3" id="KW-0238">DNA-binding</keyword>
<dbReference type="Pfam" id="PF03466">
    <property type="entry name" value="LysR_substrate"/>
    <property type="match status" value="1"/>
</dbReference>
<feature type="domain" description="HTH lysR-type" evidence="5">
    <location>
        <begin position="1"/>
        <end position="58"/>
    </location>
</feature>
<evidence type="ECO:0000313" key="7">
    <source>
        <dbReference type="Proteomes" id="UP001172630"/>
    </source>
</evidence>
<dbReference type="InterPro" id="IPR000847">
    <property type="entry name" value="LysR_HTH_N"/>
</dbReference>
<dbReference type="RefSeq" id="WP_285884151.1">
    <property type="nucleotide sequence ID" value="NZ_JARFYN010000076.1"/>
</dbReference>
<accession>A0ABT7KNW3</accession>
<dbReference type="SUPFAM" id="SSF46785">
    <property type="entry name" value="Winged helix' DNA-binding domain"/>
    <property type="match status" value="1"/>
</dbReference>
<dbReference type="PANTHER" id="PTHR30579:SF7">
    <property type="entry name" value="HTH-TYPE TRANSCRIPTIONAL REGULATOR LRHA-RELATED"/>
    <property type="match status" value="1"/>
</dbReference>
<dbReference type="PRINTS" id="PR00039">
    <property type="entry name" value="HTHLYSR"/>
</dbReference>
<keyword evidence="7" id="KW-1185">Reference proteome</keyword>
<dbReference type="PANTHER" id="PTHR30579">
    <property type="entry name" value="TRANSCRIPTIONAL REGULATOR"/>
    <property type="match status" value="1"/>
</dbReference>
<keyword evidence="4" id="KW-0804">Transcription</keyword>
<dbReference type="SUPFAM" id="SSF53850">
    <property type="entry name" value="Periplasmic binding protein-like II"/>
    <property type="match status" value="1"/>
</dbReference>
<evidence type="ECO:0000256" key="2">
    <source>
        <dbReference type="ARBA" id="ARBA00023015"/>
    </source>
</evidence>
<dbReference type="EMBL" id="JARFYN010000076">
    <property type="protein sequence ID" value="MDL2410311.1"/>
    <property type="molecule type" value="Genomic_DNA"/>
</dbReference>
<dbReference type="InterPro" id="IPR036390">
    <property type="entry name" value="WH_DNA-bd_sf"/>
</dbReference>
<reference evidence="6" key="1">
    <citation type="submission" date="2023-06" db="EMBL/GenBank/DDBJ databases">
        <title>Phylogenetic Diversity of Rhizobium strains.</title>
        <authorList>
            <person name="Moura F.T."/>
            <person name="Helene L.C.F."/>
            <person name="Hungria M."/>
        </authorList>
    </citation>
    <scope>NUCLEOTIDE SEQUENCE</scope>
    <source>
        <strain evidence="6">CCGE524</strain>
    </source>
</reference>
<comment type="similarity">
    <text evidence="1">Belongs to the LysR transcriptional regulatory family.</text>
</comment>
<dbReference type="InterPro" id="IPR005119">
    <property type="entry name" value="LysR_subst-bd"/>
</dbReference>
<name>A0ABT7KNW3_9HYPH</name>
<dbReference type="InterPro" id="IPR050176">
    <property type="entry name" value="LTTR"/>
</dbReference>
<keyword evidence="2" id="KW-0805">Transcription regulation</keyword>
<dbReference type="PROSITE" id="PS50931">
    <property type="entry name" value="HTH_LYSR"/>
    <property type="match status" value="1"/>
</dbReference>
<sequence length="306" mass="33007">MDTSLLRCFITVSDTQSFSAAAVRLNVTQSTVSHQIARLEEHLGKQLFERTTRNCRITTEGRELIPYAARVLQSIDEMEQNFKPQLLNGTVVIGVPDDYYLFDPIADALRGFMADKPGVAVEMKAGLGANHIRDLRDRNLDLALVREVGESCGDILRSEQIVWVAGQNWVPPSDGVFSLAAVDGGCAYRKAAMAALDERGIPWKCKFSCTSLAGVLSVVRAGLAISVVTVGDATKGVRIIDDPAILPRLPMTTLSIKYADKEPSLVSKALARTMANALARVAVGSRSAPSNAAATLTPPKSIRLIQ</sequence>
<evidence type="ECO:0000256" key="3">
    <source>
        <dbReference type="ARBA" id="ARBA00023125"/>
    </source>
</evidence>
<evidence type="ECO:0000259" key="5">
    <source>
        <dbReference type="PROSITE" id="PS50931"/>
    </source>
</evidence>
<dbReference type="Gene3D" id="3.40.190.10">
    <property type="entry name" value="Periplasmic binding protein-like II"/>
    <property type="match status" value="2"/>
</dbReference>
<evidence type="ECO:0000256" key="4">
    <source>
        <dbReference type="ARBA" id="ARBA00023163"/>
    </source>
</evidence>
<protein>
    <submittedName>
        <fullName evidence="6">LysR family transcriptional regulator</fullName>
    </submittedName>
</protein>
<dbReference type="Gene3D" id="1.10.10.10">
    <property type="entry name" value="Winged helix-like DNA-binding domain superfamily/Winged helix DNA-binding domain"/>
    <property type="match status" value="1"/>
</dbReference>
<dbReference type="InterPro" id="IPR036388">
    <property type="entry name" value="WH-like_DNA-bd_sf"/>
</dbReference>
<proteinExistence type="inferred from homology"/>
<gene>
    <name evidence="6" type="ORF">PY650_32880</name>
</gene>
<dbReference type="Pfam" id="PF00126">
    <property type="entry name" value="HTH_1"/>
    <property type="match status" value="1"/>
</dbReference>
<evidence type="ECO:0000313" key="6">
    <source>
        <dbReference type="EMBL" id="MDL2410311.1"/>
    </source>
</evidence>
<evidence type="ECO:0000256" key="1">
    <source>
        <dbReference type="ARBA" id="ARBA00009437"/>
    </source>
</evidence>
<organism evidence="6 7">
    <name type="scientific">Rhizobium calliandrae</name>
    <dbReference type="NCBI Taxonomy" id="1312182"/>
    <lineage>
        <taxon>Bacteria</taxon>
        <taxon>Pseudomonadati</taxon>
        <taxon>Pseudomonadota</taxon>
        <taxon>Alphaproteobacteria</taxon>
        <taxon>Hyphomicrobiales</taxon>
        <taxon>Rhizobiaceae</taxon>
        <taxon>Rhizobium/Agrobacterium group</taxon>
        <taxon>Rhizobium</taxon>
    </lineage>
</organism>